<accession>A0ABW6AET0</accession>
<evidence type="ECO:0000256" key="3">
    <source>
        <dbReference type="ARBA" id="ARBA00022692"/>
    </source>
</evidence>
<evidence type="ECO:0000313" key="7">
    <source>
        <dbReference type="Proteomes" id="UP001597512"/>
    </source>
</evidence>
<organism evidence="6 7">
    <name type="scientific">Spirosoma flavum</name>
    <dbReference type="NCBI Taxonomy" id="2048557"/>
    <lineage>
        <taxon>Bacteria</taxon>
        <taxon>Pseudomonadati</taxon>
        <taxon>Bacteroidota</taxon>
        <taxon>Cytophagia</taxon>
        <taxon>Cytophagales</taxon>
        <taxon>Cytophagaceae</taxon>
        <taxon>Spirosoma</taxon>
    </lineage>
</organism>
<protein>
    <submittedName>
        <fullName evidence="6">TolC family protein</fullName>
    </submittedName>
</protein>
<keyword evidence="7" id="KW-1185">Reference proteome</keyword>
<dbReference type="Proteomes" id="UP001597512">
    <property type="component" value="Unassembled WGS sequence"/>
</dbReference>
<comment type="subcellular location">
    <subcellularLocation>
        <location evidence="1">Cell outer membrane</location>
    </subcellularLocation>
</comment>
<reference evidence="7" key="1">
    <citation type="journal article" date="2019" name="Int. J. Syst. Evol. Microbiol.">
        <title>The Global Catalogue of Microorganisms (GCM) 10K type strain sequencing project: providing services to taxonomists for standard genome sequencing and annotation.</title>
        <authorList>
            <consortium name="The Broad Institute Genomics Platform"/>
            <consortium name="The Broad Institute Genome Sequencing Center for Infectious Disease"/>
            <person name="Wu L."/>
            <person name="Ma J."/>
        </authorList>
    </citation>
    <scope>NUCLEOTIDE SEQUENCE [LARGE SCALE GENOMIC DNA]</scope>
    <source>
        <strain evidence="7">KCTC 52490</strain>
    </source>
</reference>
<dbReference type="RefSeq" id="WP_381498985.1">
    <property type="nucleotide sequence ID" value="NZ_JBHUOM010000002.1"/>
</dbReference>
<evidence type="ECO:0000313" key="6">
    <source>
        <dbReference type="EMBL" id="MFD2933946.1"/>
    </source>
</evidence>
<comment type="caution">
    <text evidence="6">The sequence shown here is derived from an EMBL/GenBank/DDBJ whole genome shotgun (WGS) entry which is preliminary data.</text>
</comment>
<keyword evidence="3" id="KW-0812">Transmembrane</keyword>
<dbReference type="InterPro" id="IPR051906">
    <property type="entry name" value="TolC-like"/>
</dbReference>
<dbReference type="PANTHER" id="PTHR30026">
    <property type="entry name" value="OUTER MEMBRANE PROTEIN TOLC"/>
    <property type="match status" value="1"/>
</dbReference>
<evidence type="ECO:0000256" key="4">
    <source>
        <dbReference type="ARBA" id="ARBA00023136"/>
    </source>
</evidence>
<evidence type="ECO:0000256" key="1">
    <source>
        <dbReference type="ARBA" id="ARBA00004442"/>
    </source>
</evidence>
<gene>
    <name evidence="6" type="ORF">ACFS25_09150</name>
</gene>
<dbReference type="PANTHER" id="PTHR30026:SF20">
    <property type="entry name" value="OUTER MEMBRANE PROTEIN TOLC"/>
    <property type="match status" value="1"/>
</dbReference>
<proteinExistence type="predicted"/>
<dbReference type="Gene3D" id="1.20.1600.10">
    <property type="entry name" value="Outer membrane efflux proteins (OEP)"/>
    <property type="match status" value="1"/>
</dbReference>
<dbReference type="SUPFAM" id="SSF56954">
    <property type="entry name" value="Outer membrane efflux proteins (OEP)"/>
    <property type="match status" value="1"/>
</dbReference>
<keyword evidence="4" id="KW-0472">Membrane</keyword>
<dbReference type="EMBL" id="JBHUOM010000002">
    <property type="protein sequence ID" value="MFD2933946.1"/>
    <property type="molecule type" value="Genomic_DNA"/>
</dbReference>
<name>A0ABW6AET0_9BACT</name>
<keyword evidence="5" id="KW-0998">Cell outer membrane</keyword>
<sequence>MFRINFRFYSVRIGITFQTSLFLLLWLLSYTVCSGQNRGARGLVSFGPSSGLADDTLYLDINQDIAVQLLPFDDIMKVAVAHSPLIKYQNEVGNSLNSAYQVAKVQILQNVSGFANYSTGNQSIISSGTTTITGRDALGQIANGYRVGVDVRVPLYELFGRKHQVRQAYSNYRASVIQKETIELELKRDMIGVYQDMITTQQLLKYRLIDEQASLTALRVAEVEIQKGRITADALANITSRYVQAKTSSEQIKGDFLKNVHYFEALVGMPIQRLKRN</sequence>
<evidence type="ECO:0000256" key="5">
    <source>
        <dbReference type="ARBA" id="ARBA00023237"/>
    </source>
</evidence>
<evidence type="ECO:0000256" key="2">
    <source>
        <dbReference type="ARBA" id="ARBA00022452"/>
    </source>
</evidence>
<keyword evidence="2" id="KW-1134">Transmembrane beta strand</keyword>